<dbReference type="Pfam" id="PF00011">
    <property type="entry name" value="HSP20"/>
    <property type="match status" value="1"/>
</dbReference>
<dbReference type="EMBL" id="KN668813">
    <property type="protein sequence ID" value="KHN05131.1"/>
    <property type="molecule type" value="Genomic_DNA"/>
</dbReference>
<dbReference type="AlphaFoldDB" id="A0A0B2P7D7"/>
<dbReference type="Gene3D" id="2.60.40.790">
    <property type="match status" value="1"/>
</dbReference>
<dbReference type="InterPro" id="IPR002068">
    <property type="entry name" value="A-crystallin/Hsp20_dom"/>
</dbReference>
<dbReference type="InterPro" id="IPR008978">
    <property type="entry name" value="HSP20-like_chaperone"/>
</dbReference>
<dbReference type="SUPFAM" id="SSF49764">
    <property type="entry name" value="HSP20-like chaperones"/>
    <property type="match status" value="1"/>
</dbReference>
<reference evidence="6" key="1">
    <citation type="submission" date="2014-07" db="EMBL/GenBank/DDBJ databases">
        <title>Identification of a novel salt tolerance gene in wild soybean by whole-genome sequencing.</title>
        <authorList>
            <person name="Lam H.-M."/>
            <person name="Qi X."/>
            <person name="Li M.-W."/>
            <person name="Liu X."/>
            <person name="Xie M."/>
            <person name="Ni M."/>
            <person name="Xu X."/>
        </authorList>
    </citation>
    <scope>NUCLEOTIDE SEQUENCE [LARGE SCALE GENOMIC DNA]</scope>
    <source>
        <tissue evidence="6">Root</tissue>
    </source>
</reference>
<gene>
    <name evidence="6" type="ORF">glysoja_034957</name>
</gene>
<evidence type="ECO:0000256" key="1">
    <source>
        <dbReference type="ARBA" id="ARBA00023016"/>
    </source>
</evidence>
<proteinExistence type="inferred from homology"/>
<evidence type="ECO:0000259" key="5">
    <source>
        <dbReference type="PROSITE" id="PS01031"/>
    </source>
</evidence>
<dbReference type="Proteomes" id="UP000053555">
    <property type="component" value="Unassembled WGS sequence"/>
</dbReference>
<evidence type="ECO:0000313" key="6">
    <source>
        <dbReference type="EMBL" id="KHN05131.1"/>
    </source>
</evidence>
<feature type="domain" description="SHSP" evidence="5">
    <location>
        <begin position="1"/>
        <end position="121"/>
    </location>
</feature>
<keyword evidence="1 6" id="KW-0346">Stress response</keyword>
<evidence type="ECO:0000256" key="2">
    <source>
        <dbReference type="PROSITE-ProRule" id="PRU00285"/>
    </source>
</evidence>
<protein>
    <submittedName>
        <fullName evidence="6">17.8 kDa class I heat shock protein</fullName>
    </submittedName>
</protein>
<sequence>MSLLSSGGFFGRRRNEPPPHQPTWDPYQAQEHHPPPFMSPVLDTFHIEWKETPEAVEKEEQREGWHRVELSNGQFVQRLTLPENSMVDLVKAYMDNGVLTINVPKKHHRGVNNRVRNINISSRP</sequence>
<dbReference type="PROSITE" id="PS01031">
    <property type="entry name" value="SHSP"/>
    <property type="match status" value="1"/>
</dbReference>
<organism evidence="6">
    <name type="scientific">Glycine soja</name>
    <name type="common">Wild soybean</name>
    <dbReference type="NCBI Taxonomy" id="3848"/>
    <lineage>
        <taxon>Eukaryota</taxon>
        <taxon>Viridiplantae</taxon>
        <taxon>Streptophyta</taxon>
        <taxon>Embryophyta</taxon>
        <taxon>Tracheophyta</taxon>
        <taxon>Spermatophyta</taxon>
        <taxon>Magnoliopsida</taxon>
        <taxon>eudicotyledons</taxon>
        <taxon>Gunneridae</taxon>
        <taxon>Pentapetalae</taxon>
        <taxon>rosids</taxon>
        <taxon>fabids</taxon>
        <taxon>Fabales</taxon>
        <taxon>Fabaceae</taxon>
        <taxon>Papilionoideae</taxon>
        <taxon>50 kb inversion clade</taxon>
        <taxon>NPAAA clade</taxon>
        <taxon>indigoferoid/millettioid clade</taxon>
        <taxon>Phaseoleae</taxon>
        <taxon>Glycine</taxon>
        <taxon>Glycine subgen. Soja</taxon>
    </lineage>
</organism>
<comment type="similarity">
    <text evidence="2 3">Belongs to the small heat shock protein (HSP20) family.</text>
</comment>
<name>A0A0B2P7D7_GLYSO</name>
<evidence type="ECO:0000256" key="4">
    <source>
        <dbReference type="SAM" id="MobiDB-lite"/>
    </source>
</evidence>
<evidence type="ECO:0000256" key="3">
    <source>
        <dbReference type="RuleBase" id="RU003616"/>
    </source>
</evidence>
<accession>A0A0B2P7D7</accession>
<dbReference type="PANTHER" id="PTHR11527">
    <property type="entry name" value="HEAT-SHOCK PROTEIN 20 FAMILY MEMBER"/>
    <property type="match status" value="1"/>
</dbReference>
<dbReference type="InterPro" id="IPR031107">
    <property type="entry name" value="Small_HSP"/>
</dbReference>
<feature type="region of interest" description="Disordered" evidence="4">
    <location>
        <begin position="1"/>
        <end position="37"/>
    </location>
</feature>